<dbReference type="InterPro" id="IPR036047">
    <property type="entry name" value="F-box-like_dom_sf"/>
</dbReference>
<dbReference type="SUPFAM" id="SSF81383">
    <property type="entry name" value="F-box domain"/>
    <property type="match status" value="1"/>
</dbReference>
<dbReference type="InterPro" id="IPR006527">
    <property type="entry name" value="F-box-assoc_dom_typ1"/>
</dbReference>
<dbReference type="Pfam" id="PF07734">
    <property type="entry name" value="FBA_1"/>
    <property type="match status" value="1"/>
</dbReference>
<dbReference type="SUPFAM" id="SSF117281">
    <property type="entry name" value="Kelch motif"/>
    <property type="match status" value="1"/>
</dbReference>
<dbReference type="NCBIfam" id="TIGR01640">
    <property type="entry name" value="F_box_assoc_1"/>
    <property type="match status" value="1"/>
</dbReference>
<proteinExistence type="predicted"/>
<dbReference type="PROSITE" id="PS50181">
    <property type="entry name" value="FBOX"/>
    <property type="match status" value="1"/>
</dbReference>
<dbReference type="PANTHER" id="PTHR31111:SF113">
    <property type="entry name" value="F-BOX ASSOCIATED UBIQUITINATION EFFECTOR FAMILY PROTEIN"/>
    <property type="match status" value="1"/>
</dbReference>
<protein>
    <recommendedName>
        <fullName evidence="1">F-box domain-containing protein</fullName>
    </recommendedName>
</protein>
<feature type="domain" description="F-box" evidence="1">
    <location>
        <begin position="1"/>
        <end position="43"/>
    </location>
</feature>
<sequence>MYLVPELLEEIFLRLPLKSILKFKTLSKQWRSTLESRRFMERRRMMMNAQTKTKIVADRIPPVFKGGEELEMVYLQCDFTSEPSLSMSCDGLVCIPVTGCVNVFNPSTGEFLRFSSGRDPPIHRYAKYRYSDILCDVFPGYNWRMGFGRDNVSGSYKIVKMFFNHYREIYRCCEILDVKIGTWQKLSPPPYDVGYRRKSTCVNGSIYWVKGSPYNKLLALDLHTLEWRDVGLPLGALGTSCQVANLENRLALADSYIENNHWNVKIWSMEAPKEVEETWSVIYSIPLLTFSHPVSSLFWFWIMPVAVSKKGNLFFQDNYKSLFKYYRETGEIRCIAAKICVITPFVENWSLLEVWTAKHMNLNI</sequence>
<gene>
    <name evidence="2" type="ORF">ERUC_LOCUS27279</name>
</gene>
<keyword evidence="3" id="KW-1185">Reference proteome</keyword>
<dbReference type="InterPro" id="IPR017451">
    <property type="entry name" value="F-box-assoc_interact_dom"/>
</dbReference>
<dbReference type="Proteomes" id="UP001642260">
    <property type="component" value="Unassembled WGS sequence"/>
</dbReference>
<organism evidence="2 3">
    <name type="scientific">Eruca vesicaria subsp. sativa</name>
    <name type="common">Garden rocket</name>
    <name type="synonym">Eruca sativa</name>
    <dbReference type="NCBI Taxonomy" id="29727"/>
    <lineage>
        <taxon>Eukaryota</taxon>
        <taxon>Viridiplantae</taxon>
        <taxon>Streptophyta</taxon>
        <taxon>Embryophyta</taxon>
        <taxon>Tracheophyta</taxon>
        <taxon>Spermatophyta</taxon>
        <taxon>Magnoliopsida</taxon>
        <taxon>eudicotyledons</taxon>
        <taxon>Gunneridae</taxon>
        <taxon>Pentapetalae</taxon>
        <taxon>rosids</taxon>
        <taxon>malvids</taxon>
        <taxon>Brassicales</taxon>
        <taxon>Brassicaceae</taxon>
        <taxon>Brassiceae</taxon>
        <taxon>Eruca</taxon>
    </lineage>
</organism>
<comment type="caution">
    <text evidence="2">The sequence shown here is derived from an EMBL/GenBank/DDBJ whole genome shotgun (WGS) entry which is preliminary data.</text>
</comment>
<evidence type="ECO:0000313" key="2">
    <source>
        <dbReference type="EMBL" id="CAH8361523.1"/>
    </source>
</evidence>
<name>A0ABC8KWF4_ERUVS</name>
<evidence type="ECO:0000313" key="3">
    <source>
        <dbReference type="Proteomes" id="UP001642260"/>
    </source>
</evidence>
<dbReference type="InterPro" id="IPR001810">
    <property type="entry name" value="F-box_dom"/>
</dbReference>
<dbReference type="PANTHER" id="PTHR31111">
    <property type="entry name" value="BNAA05G37150D PROTEIN-RELATED"/>
    <property type="match status" value="1"/>
</dbReference>
<dbReference type="SMART" id="SM00256">
    <property type="entry name" value="FBOX"/>
    <property type="match status" value="1"/>
</dbReference>
<evidence type="ECO:0000259" key="1">
    <source>
        <dbReference type="PROSITE" id="PS50181"/>
    </source>
</evidence>
<dbReference type="AlphaFoldDB" id="A0ABC8KWF4"/>
<dbReference type="Pfam" id="PF00646">
    <property type="entry name" value="F-box"/>
    <property type="match status" value="1"/>
</dbReference>
<reference evidence="2 3" key="1">
    <citation type="submission" date="2022-03" db="EMBL/GenBank/DDBJ databases">
        <authorList>
            <person name="Macdonald S."/>
            <person name="Ahmed S."/>
            <person name="Newling K."/>
        </authorList>
    </citation>
    <scope>NUCLEOTIDE SEQUENCE [LARGE SCALE GENOMIC DNA]</scope>
</reference>
<dbReference type="EMBL" id="CAKOAT010309599">
    <property type="protein sequence ID" value="CAH8361523.1"/>
    <property type="molecule type" value="Genomic_DNA"/>
</dbReference>
<dbReference type="Gene3D" id="2.120.10.80">
    <property type="entry name" value="Kelch-type beta propeller"/>
    <property type="match status" value="1"/>
</dbReference>
<accession>A0ABC8KWF4</accession>
<dbReference type="InterPro" id="IPR015915">
    <property type="entry name" value="Kelch-typ_b-propeller"/>
</dbReference>